<sequence length="319" mass="34058">MREGEVKVVLLRWGCREAEIAIPIVLEHIFSGELEHGPSVEVEFHHREPRQVLVRLPPITSATAASSFLRSDMESKHRDAEVESHDGLTSDRDALEVDVVMVVDDEGRWGAVEPDLIIIYVVRVRGVADVADAVGEARGPRLRDEGDAISIRDSGAAEGDVVENEPVGLHLIEGFELECLPAKVTTAVSLDVGDFEPAVLVPAREPSVTRRAGAGRVVAHLLAEGGGALGVEHRCWSVAVVWVAVDPQQARARVDYDKHVALVVVVGADMHASEKSGVVFFGLERRLDDGCCCGGGSSEEIGGSGGGEVPVEAGGFFWG</sequence>
<gene>
    <name evidence="2" type="ORF">STAS_35189</name>
</gene>
<evidence type="ECO:0000313" key="3">
    <source>
        <dbReference type="Proteomes" id="UP000325081"/>
    </source>
</evidence>
<protein>
    <submittedName>
        <fullName evidence="2">UDP-3-O-[3-hydroxymyristoyl] N-acetylglucosaminedeacetylase</fullName>
    </submittedName>
</protein>
<reference evidence="3" key="1">
    <citation type="journal article" date="2019" name="Curr. Biol.">
        <title>Genome Sequence of Striga asiatica Provides Insight into the Evolution of Plant Parasitism.</title>
        <authorList>
            <person name="Yoshida S."/>
            <person name="Kim S."/>
            <person name="Wafula E.K."/>
            <person name="Tanskanen J."/>
            <person name="Kim Y.M."/>
            <person name="Honaas L."/>
            <person name="Yang Z."/>
            <person name="Spallek T."/>
            <person name="Conn C.E."/>
            <person name="Ichihashi Y."/>
            <person name="Cheong K."/>
            <person name="Cui S."/>
            <person name="Der J.P."/>
            <person name="Gundlach H."/>
            <person name="Jiao Y."/>
            <person name="Hori C."/>
            <person name="Ishida J.K."/>
            <person name="Kasahara H."/>
            <person name="Kiba T."/>
            <person name="Kim M.S."/>
            <person name="Koo N."/>
            <person name="Laohavisit A."/>
            <person name="Lee Y.H."/>
            <person name="Lumba S."/>
            <person name="McCourt P."/>
            <person name="Mortimer J.C."/>
            <person name="Mutuku J.M."/>
            <person name="Nomura T."/>
            <person name="Sasaki-Sekimoto Y."/>
            <person name="Seto Y."/>
            <person name="Wang Y."/>
            <person name="Wakatake T."/>
            <person name="Sakakibara H."/>
            <person name="Demura T."/>
            <person name="Yamaguchi S."/>
            <person name="Yoneyama K."/>
            <person name="Manabe R.I."/>
            <person name="Nelson D.C."/>
            <person name="Schulman A.H."/>
            <person name="Timko M.P."/>
            <person name="dePamphilis C.W."/>
            <person name="Choi D."/>
            <person name="Shirasu K."/>
        </authorList>
    </citation>
    <scope>NUCLEOTIDE SEQUENCE [LARGE SCALE GENOMIC DNA]</scope>
    <source>
        <strain evidence="3">cv. UVA1</strain>
    </source>
</reference>
<keyword evidence="3" id="KW-1185">Reference proteome</keyword>
<dbReference type="EMBL" id="BKCP01013292">
    <property type="protein sequence ID" value="GER57371.1"/>
    <property type="molecule type" value="Genomic_DNA"/>
</dbReference>
<evidence type="ECO:0000256" key="1">
    <source>
        <dbReference type="SAM" id="MobiDB-lite"/>
    </source>
</evidence>
<accession>A0A5A7RJM2</accession>
<organism evidence="2 3">
    <name type="scientific">Striga asiatica</name>
    <name type="common">Asiatic witchweed</name>
    <name type="synonym">Buchnera asiatica</name>
    <dbReference type="NCBI Taxonomy" id="4170"/>
    <lineage>
        <taxon>Eukaryota</taxon>
        <taxon>Viridiplantae</taxon>
        <taxon>Streptophyta</taxon>
        <taxon>Embryophyta</taxon>
        <taxon>Tracheophyta</taxon>
        <taxon>Spermatophyta</taxon>
        <taxon>Magnoliopsida</taxon>
        <taxon>eudicotyledons</taxon>
        <taxon>Gunneridae</taxon>
        <taxon>Pentapetalae</taxon>
        <taxon>asterids</taxon>
        <taxon>lamiids</taxon>
        <taxon>Lamiales</taxon>
        <taxon>Orobanchaceae</taxon>
        <taxon>Buchnereae</taxon>
        <taxon>Striga</taxon>
    </lineage>
</organism>
<dbReference type="Proteomes" id="UP000325081">
    <property type="component" value="Unassembled WGS sequence"/>
</dbReference>
<dbReference type="AlphaFoldDB" id="A0A5A7RJM2"/>
<evidence type="ECO:0000313" key="2">
    <source>
        <dbReference type="EMBL" id="GER57371.1"/>
    </source>
</evidence>
<name>A0A5A7RJM2_STRAF</name>
<comment type="caution">
    <text evidence="2">The sequence shown here is derived from an EMBL/GenBank/DDBJ whole genome shotgun (WGS) entry which is preliminary data.</text>
</comment>
<feature type="compositionally biased region" description="Basic and acidic residues" evidence="1">
    <location>
        <begin position="71"/>
        <end position="87"/>
    </location>
</feature>
<proteinExistence type="predicted"/>
<feature type="region of interest" description="Disordered" evidence="1">
    <location>
        <begin position="67"/>
        <end position="87"/>
    </location>
</feature>